<dbReference type="PANTHER" id="PTHR12993:SF29">
    <property type="entry name" value="BLR3841 PROTEIN"/>
    <property type="match status" value="1"/>
</dbReference>
<sequence length="248" mass="26829">MTKLPPFDLRTLPTRPPEYALQVGPTLIVVPHPDDESLGCGGLLALLRQSAVPVQVVLISDGTMSHPHSQVYPAAARRALREAELRAALSELGVAPDNLVCLGLPDSRVPSEGEAGFQEAVAQLRQLFADAVPTSILCPWRRDPHPDHRATSQLVRAALAAGVAQPRLLEYVVWAWERATPADLPQPGEATGWRLDIGPVIAQKQRAIAAHRSQLAPGIIPDDPSGFLLSPEMLAHFAQPYEAYIEVK</sequence>
<dbReference type="Gene3D" id="3.40.50.10320">
    <property type="entry name" value="LmbE-like"/>
    <property type="match status" value="1"/>
</dbReference>
<gene>
    <name evidence="1" type="ORF">MTX78_03025</name>
</gene>
<dbReference type="InterPro" id="IPR003737">
    <property type="entry name" value="GlcNAc_PI_deacetylase-related"/>
</dbReference>
<dbReference type="EMBL" id="CP094669">
    <property type="protein sequence ID" value="UOG75572.1"/>
    <property type="molecule type" value="Genomic_DNA"/>
</dbReference>
<reference evidence="1 2" key="1">
    <citation type="submission" date="2022-03" db="EMBL/GenBank/DDBJ databases">
        <title>Hymenobactersp. isolated from the air.</title>
        <authorList>
            <person name="Won M."/>
            <person name="Kwon S.-W."/>
        </authorList>
    </citation>
    <scope>NUCLEOTIDE SEQUENCE [LARGE SCALE GENOMIC DNA]</scope>
    <source>
        <strain evidence="1 2">KACC 21982</strain>
    </source>
</reference>
<organism evidence="1 2">
    <name type="scientific">Hymenobacter tibetensis</name>
    <dbReference type="NCBI Taxonomy" id="497967"/>
    <lineage>
        <taxon>Bacteria</taxon>
        <taxon>Pseudomonadati</taxon>
        <taxon>Bacteroidota</taxon>
        <taxon>Cytophagia</taxon>
        <taxon>Cytophagales</taxon>
        <taxon>Hymenobacteraceae</taxon>
        <taxon>Hymenobacter</taxon>
    </lineage>
</organism>
<dbReference type="PANTHER" id="PTHR12993">
    <property type="entry name" value="N-ACETYLGLUCOSAMINYL-PHOSPHATIDYLINOSITOL DE-N-ACETYLASE-RELATED"/>
    <property type="match status" value="1"/>
</dbReference>
<dbReference type="SUPFAM" id="SSF102588">
    <property type="entry name" value="LmbE-like"/>
    <property type="match status" value="1"/>
</dbReference>
<dbReference type="Pfam" id="PF02585">
    <property type="entry name" value="PIG-L"/>
    <property type="match status" value="1"/>
</dbReference>
<accession>A0ABY4CZY2</accession>
<evidence type="ECO:0000313" key="2">
    <source>
        <dbReference type="Proteomes" id="UP000831113"/>
    </source>
</evidence>
<proteinExistence type="predicted"/>
<keyword evidence="2" id="KW-1185">Reference proteome</keyword>
<protein>
    <submittedName>
        <fullName evidence="1">PIG-L family deacetylase</fullName>
    </submittedName>
</protein>
<name>A0ABY4CZY2_9BACT</name>
<evidence type="ECO:0000313" key="1">
    <source>
        <dbReference type="EMBL" id="UOG75572.1"/>
    </source>
</evidence>
<dbReference type="Proteomes" id="UP000831113">
    <property type="component" value="Chromosome"/>
</dbReference>
<dbReference type="InterPro" id="IPR024078">
    <property type="entry name" value="LmbE-like_dom_sf"/>
</dbReference>
<dbReference type="RefSeq" id="WP_243799786.1">
    <property type="nucleotide sequence ID" value="NZ_CP094669.1"/>
</dbReference>